<dbReference type="EMBL" id="JRWP01000004">
    <property type="protein sequence ID" value="KGY09919.1"/>
    <property type="molecule type" value="Genomic_DNA"/>
</dbReference>
<dbReference type="STRING" id="379097.SE23_07395"/>
<dbReference type="Pfam" id="PF11391">
    <property type="entry name" value="DUF2798"/>
    <property type="match status" value="1"/>
</dbReference>
<dbReference type="AlphaFoldDB" id="A0A0A5I2C5"/>
<organism evidence="2 3">
    <name type="scientific">Photobacterium sp. (strain ATCC 43367)</name>
    <dbReference type="NCBI Taxonomy" id="379097"/>
    <lineage>
        <taxon>Bacteria</taxon>
        <taxon>Pseudomonadati</taxon>
        <taxon>Pseudomonadota</taxon>
        <taxon>Gammaproteobacteria</taxon>
        <taxon>Vibrionales</taxon>
        <taxon>Vibrionaceae</taxon>
        <taxon>Vibrio</taxon>
        <taxon>Vibrio oreintalis group</taxon>
    </lineage>
</organism>
<evidence type="ECO:0000313" key="2">
    <source>
        <dbReference type="EMBL" id="KGY09919.1"/>
    </source>
</evidence>
<dbReference type="Proteomes" id="UP000030451">
    <property type="component" value="Unassembled WGS sequence"/>
</dbReference>
<accession>A0A0A5I2C5</accession>
<protein>
    <submittedName>
        <fullName evidence="2">MFS transporter permease</fullName>
    </submittedName>
</protein>
<evidence type="ECO:0000313" key="3">
    <source>
        <dbReference type="Proteomes" id="UP000030451"/>
    </source>
</evidence>
<keyword evidence="1" id="KW-0472">Membrane</keyword>
<feature type="transmembrane region" description="Helical" evidence="1">
    <location>
        <begin position="37"/>
        <end position="59"/>
    </location>
</feature>
<sequence>MNRKQYWLSALLSSFTMAAIMSGLLSGYKLGFGDQWPAIWMQSFALAWPCALLLNLTVLPQVRKLATWLATATSTSQA</sequence>
<dbReference type="OrthoDB" id="8481133at2"/>
<keyword evidence="1" id="KW-1133">Transmembrane helix</keyword>
<dbReference type="RefSeq" id="WP_038187910.1">
    <property type="nucleotide sequence ID" value="NZ_JRWP01000004.1"/>
</dbReference>
<dbReference type="InterPro" id="IPR021529">
    <property type="entry name" value="DUF2798"/>
</dbReference>
<evidence type="ECO:0000256" key="1">
    <source>
        <dbReference type="SAM" id="Phobius"/>
    </source>
</evidence>
<keyword evidence="1" id="KW-0812">Transmembrane</keyword>
<name>A0A0A5I2C5_PHOS4</name>
<proteinExistence type="predicted"/>
<gene>
    <name evidence="2" type="ORF">NM06_03110</name>
</gene>
<reference evidence="2 3" key="1">
    <citation type="submission" date="2014-10" db="EMBL/GenBank/DDBJ databases">
        <title>Genome sequencing of Vibrio sinaloensis T08.</title>
        <authorList>
            <person name="Chan K.-G."/>
            <person name="Mohamad N.I."/>
        </authorList>
    </citation>
    <scope>NUCLEOTIDE SEQUENCE [LARGE SCALE GENOMIC DNA]</scope>
    <source>
        <strain evidence="2 3">T08</strain>
    </source>
</reference>
<comment type="caution">
    <text evidence="2">The sequence shown here is derived from an EMBL/GenBank/DDBJ whole genome shotgun (WGS) entry which is preliminary data.</text>
</comment>